<proteinExistence type="predicted"/>
<dbReference type="EMBL" id="CAXLJM020000068">
    <property type="protein sequence ID" value="CAL8124604.1"/>
    <property type="molecule type" value="Genomic_DNA"/>
</dbReference>
<gene>
    <name evidence="2" type="ORF">ODALV1_LOCUS20685</name>
</gene>
<comment type="caution">
    <text evidence="2">The sequence shown here is derived from an EMBL/GenBank/DDBJ whole genome shotgun (WGS) entry which is preliminary data.</text>
</comment>
<organism evidence="2 3">
    <name type="scientific">Orchesella dallaii</name>
    <dbReference type="NCBI Taxonomy" id="48710"/>
    <lineage>
        <taxon>Eukaryota</taxon>
        <taxon>Metazoa</taxon>
        <taxon>Ecdysozoa</taxon>
        <taxon>Arthropoda</taxon>
        <taxon>Hexapoda</taxon>
        <taxon>Collembola</taxon>
        <taxon>Entomobryomorpha</taxon>
        <taxon>Entomobryoidea</taxon>
        <taxon>Orchesellidae</taxon>
        <taxon>Orchesellinae</taxon>
        <taxon>Orchesella</taxon>
    </lineage>
</organism>
<dbReference type="Proteomes" id="UP001642540">
    <property type="component" value="Unassembled WGS sequence"/>
</dbReference>
<sequence>MELKMLTLPAILAFALLSAQTGVTCVPTFGWIPLPIPLPNQNAGVTVASDSSTTVANAPRCIVLARGCPAEAGTTPTVGCVTIGSNSVCNSELATAGPCLWPANQRNCIIETPSTPVCGCRNLGAQ</sequence>
<keyword evidence="1" id="KW-0732">Signal</keyword>
<name>A0ABP1RF28_9HEXA</name>
<evidence type="ECO:0000313" key="3">
    <source>
        <dbReference type="Proteomes" id="UP001642540"/>
    </source>
</evidence>
<feature type="signal peptide" evidence="1">
    <location>
        <begin position="1"/>
        <end position="25"/>
    </location>
</feature>
<evidence type="ECO:0000313" key="2">
    <source>
        <dbReference type="EMBL" id="CAL8124604.1"/>
    </source>
</evidence>
<reference evidence="2 3" key="1">
    <citation type="submission" date="2024-08" db="EMBL/GenBank/DDBJ databases">
        <authorList>
            <person name="Cucini C."/>
            <person name="Frati F."/>
        </authorList>
    </citation>
    <scope>NUCLEOTIDE SEQUENCE [LARGE SCALE GENOMIC DNA]</scope>
</reference>
<evidence type="ECO:0000256" key="1">
    <source>
        <dbReference type="SAM" id="SignalP"/>
    </source>
</evidence>
<keyword evidence="3" id="KW-1185">Reference proteome</keyword>
<protein>
    <submittedName>
        <fullName evidence="2">Uncharacterized protein</fullName>
    </submittedName>
</protein>
<feature type="chain" id="PRO_5045902193" evidence="1">
    <location>
        <begin position="26"/>
        <end position="126"/>
    </location>
</feature>
<accession>A0ABP1RF28</accession>